<dbReference type="SUPFAM" id="SSF51905">
    <property type="entry name" value="FAD/NAD(P)-binding domain"/>
    <property type="match status" value="1"/>
</dbReference>
<reference evidence="2 3" key="2">
    <citation type="submission" date="2017-09" db="EMBL/GenBank/DDBJ databases">
        <authorList>
            <person name="Lee N."/>
            <person name="Cho B.-K."/>
        </authorList>
    </citation>
    <scope>NUCLEOTIDE SEQUENCE [LARGE SCALE GENOMIC DNA]</scope>
    <source>
        <strain evidence="2 3">ATCC 19740</strain>
    </source>
</reference>
<gene>
    <name evidence="2" type="ORF">CP977_04185</name>
    <name evidence="1" type="ORF">GCM10010497_27140</name>
</gene>
<reference evidence="1 4" key="1">
    <citation type="journal article" date="2014" name="Int. J. Syst. Evol. Microbiol.">
        <title>Complete genome sequence of Corynebacterium casei LMG S-19264T (=DSM 44701T), isolated from a smear-ripened cheese.</title>
        <authorList>
            <consortium name="US DOE Joint Genome Institute (JGI-PGF)"/>
            <person name="Walter F."/>
            <person name="Albersmeier A."/>
            <person name="Kalinowski J."/>
            <person name="Ruckert C."/>
        </authorList>
    </citation>
    <scope>NUCLEOTIDE SEQUENCE [LARGE SCALE GENOMIC DNA]</scope>
    <source>
        <strain evidence="1 4">JCM 4205</strain>
    </source>
</reference>
<dbReference type="GO" id="GO:0050151">
    <property type="term" value="F:oleate hydratase activity"/>
    <property type="evidence" value="ECO:0007669"/>
    <property type="project" value="InterPro"/>
</dbReference>
<name>A0AAV4KJ46_9ACTN</name>
<dbReference type="GO" id="GO:0071949">
    <property type="term" value="F:FAD binding"/>
    <property type="evidence" value="ECO:0007669"/>
    <property type="project" value="InterPro"/>
</dbReference>
<evidence type="ECO:0000313" key="3">
    <source>
        <dbReference type="Proteomes" id="UP000326029"/>
    </source>
</evidence>
<dbReference type="AlphaFoldDB" id="A0AAV4KJ46"/>
<keyword evidence="3" id="KW-1185">Reference proteome</keyword>
<reference evidence="1" key="3">
    <citation type="submission" date="2023-08" db="EMBL/GenBank/DDBJ databases">
        <authorList>
            <person name="Sun Q."/>
            <person name="Ohkuma M."/>
        </authorList>
    </citation>
    <scope>NUCLEOTIDE SEQUENCE</scope>
    <source>
        <strain evidence="1">JCM 4205</strain>
    </source>
</reference>
<dbReference type="InterPro" id="IPR036188">
    <property type="entry name" value="FAD/NAD-bd_sf"/>
</dbReference>
<dbReference type="RefSeq" id="WP_152369638.1">
    <property type="nucleotide sequence ID" value="NZ_BMSJ01000004.1"/>
</dbReference>
<accession>A0AAV4KJ46</accession>
<dbReference type="Proteomes" id="UP000642014">
    <property type="component" value="Unassembled WGS sequence"/>
</dbReference>
<dbReference type="Gene3D" id="3.50.50.60">
    <property type="entry name" value="FAD/NAD(P)-binding domain"/>
    <property type="match status" value="3"/>
</dbReference>
<organism evidence="1 4">
    <name type="scientific">Streptomyces cinereoruber</name>
    <dbReference type="NCBI Taxonomy" id="67260"/>
    <lineage>
        <taxon>Bacteria</taxon>
        <taxon>Bacillati</taxon>
        <taxon>Actinomycetota</taxon>
        <taxon>Actinomycetes</taxon>
        <taxon>Kitasatosporales</taxon>
        <taxon>Streptomycetaceae</taxon>
        <taxon>Streptomyces</taxon>
    </lineage>
</organism>
<protein>
    <submittedName>
        <fullName evidence="1">Oleate hydratase</fullName>
    </submittedName>
</protein>
<dbReference type="InterPro" id="IPR010354">
    <property type="entry name" value="Oleate_hydratase"/>
</dbReference>
<evidence type="ECO:0000313" key="4">
    <source>
        <dbReference type="Proteomes" id="UP000642014"/>
    </source>
</evidence>
<dbReference type="Pfam" id="PF06100">
    <property type="entry name" value="MCRA"/>
    <property type="match status" value="1"/>
</dbReference>
<evidence type="ECO:0000313" key="2">
    <source>
        <dbReference type="EMBL" id="QEV31464.1"/>
    </source>
</evidence>
<dbReference type="GeneID" id="95452965"/>
<dbReference type="EMBL" id="BMSJ01000004">
    <property type="protein sequence ID" value="GGR23482.1"/>
    <property type="molecule type" value="Genomic_DNA"/>
</dbReference>
<dbReference type="Proteomes" id="UP000326029">
    <property type="component" value="Chromosome"/>
</dbReference>
<proteinExistence type="predicted"/>
<dbReference type="GO" id="GO:0006631">
    <property type="term" value="P:fatty acid metabolic process"/>
    <property type="evidence" value="ECO:0007669"/>
    <property type="project" value="InterPro"/>
</dbReference>
<sequence>MPASKHSKVHLVGGGIASLAAAAFLVRDAGVPGENVRILEQRPAADGARAPTREGGHVTRYDPMFEDEHCVCLWNLLETIPTPDDPAVSVRQEIRAFNAERPTHARARLVNGDRTIADASELGLDARDRVDLTRLLALPERLIGTRRVDDFFRPHFFTTHFWCMWSTTFAFQAWHSAVELKRHLLAFVQDFDRLHTLSGVRRTRYDPYDSVVRPIREWLTARGVRTDFGVTVADADFSGPAARRLSRLHLRRDGAEAGTIELGEDDYAFLTLGSASADTAYGDSTTVPELVRGRRDGSWRLWESIARNAPDFGRPTAFCGNIEETRRESFTLTTTGSLLLDRIQKYTGNVPGEGALMTWKDSRWLLSVAVPPQPHFRDQEEDTYTLWGYALSGGVPGDHVPKTMDACTGAEVLDELLGHLGFDDIADEVRETTRVTTVQMPYAGAPFQRRAASDRPLVVPDGAVNFAFLGRFVEIPEGAVSTVEYAVRSAMIAVHHHFGVDRGIPPMYHGLSDPEVARSALRTALA</sequence>
<dbReference type="PANTHER" id="PTHR37417:SF2">
    <property type="entry name" value="67 KDA MYOSIN-CROSS-REACTIVE ANTIGEN FAMILY PROTEIN (AFU_ORTHOLOGUE AFUA_5G09970)"/>
    <property type="match status" value="1"/>
</dbReference>
<evidence type="ECO:0000313" key="1">
    <source>
        <dbReference type="EMBL" id="GGR23482.1"/>
    </source>
</evidence>
<dbReference type="EMBL" id="CP023693">
    <property type="protein sequence ID" value="QEV31464.1"/>
    <property type="molecule type" value="Genomic_DNA"/>
</dbReference>
<dbReference type="PANTHER" id="PTHR37417">
    <property type="entry name" value="67 KDA MYOSIN-CROSS-REACTIVE ANTIGEN FAMILY PROTEIN (AFU_ORTHOLOGUE AFUA_5G09970)"/>
    <property type="match status" value="1"/>
</dbReference>